<proteinExistence type="predicted"/>
<name>A0A8F8KP71_9VIRU</name>
<accession>A0A8F8KP71</accession>
<feature type="region of interest" description="Disordered" evidence="1">
    <location>
        <begin position="54"/>
        <end position="80"/>
    </location>
</feature>
<organism evidence="2">
    <name type="scientific">Clandestinovirus</name>
    <dbReference type="NCBI Taxonomy" id="2831644"/>
    <lineage>
        <taxon>Viruses</taxon>
    </lineage>
</organism>
<sequence length="219" mass="25002">MPQTVPAKKVVSTTKSSVTKATTSTAKTKRTFMVVTPFVVQKKVQPQKFHLTKVRYEEKDPGDAARKEANRRYRSDKSTEPQKVYKLYARVYIYDRARASIRVYKIVDQQILTKELRINDRSTHQKKILQTTMKFEGQYPIDRQRMNDPKRGNDVIYTGPMKHNVRKGGAAKISAKNSCKSGPCKNSIGSKVKVEVKSNTNQVAKKPVTNQVRIKSEPK</sequence>
<gene>
    <name evidence="2" type="ORF">KOM_12_478</name>
</gene>
<reference evidence="2" key="1">
    <citation type="submission" date="2021-06" db="EMBL/GenBank/DDBJ databases">
        <authorList>
            <person name="Rolland C."/>
        </authorList>
    </citation>
    <scope>NUCLEOTIDE SEQUENCE</scope>
    <source>
        <strain evidence="2">347.936635</strain>
    </source>
</reference>
<evidence type="ECO:0000313" key="2">
    <source>
        <dbReference type="EMBL" id="QYA18746.1"/>
    </source>
</evidence>
<protein>
    <submittedName>
        <fullName evidence="2">Uncharacterized protein</fullName>
    </submittedName>
</protein>
<evidence type="ECO:0000256" key="1">
    <source>
        <dbReference type="SAM" id="MobiDB-lite"/>
    </source>
</evidence>
<dbReference type="EMBL" id="MZ420154">
    <property type="protein sequence ID" value="QYA18746.1"/>
    <property type="molecule type" value="Genomic_DNA"/>
</dbReference>